<dbReference type="InterPro" id="IPR008081">
    <property type="entry name" value="Cytoplasmic_FMR1-int"/>
</dbReference>
<dbReference type="GO" id="GO:0030833">
    <property type="term" value="P:regulation of actin filament polymerization"/>
    <property type="evidence" value="ECO:0007669"/>
    <property type="project" value="InterPro"/>
</dbReference>
<proteinExistence type="predicted"/>
<dbReference type="GO" id="GO:0031267">
    <property type="term" value="F:small GTPase binding"/>
    <property type="evidence" value="ECO:0007669"/>
    <property type="project" value="InterPro"/>
</dbReference>
<dbReference type="Proteomes" id="UP000824469">
    <property type="component" value="Unassembled WGS sequence"/>
</dbReference>
<feature type="non-terminal residue" evidence="1">
    <location>
        <position position="50"/>
    </location>
</feature>
<dbReference type="EMBL" id="JAHRHJ020000002">
    <property type="protein sequence ID" value="KAH9326417.1"/>
    <property type="molecule type" value="Genomic_DNA"/>
</dbReference>
<dbReference type="PANTHER" id="PTHR12195">
    <property type="entry name" value="CYTOPLASMIC FMR1-INTERACTING PROTEIN-RELATED"/>
    <property type="match status" value="1"/>
</dbReference>
<name>A0AA38GQE7_TAXCH</name>
<reference evidence="1 2" key="1">
    <citation type="journal article" date="2021" name="Nat. Plants">
        <title>The Taxus genome provides insights into paclitaxel biosynthesis.</title>
        <authorList>
            <person name="Xiong X."/>
            <person name="Gou J."/>
            <person name="Liao Q."/>
            <person name="Li Y."/>
            <person name="Zhou Q."/>
            <person name="Bi G."/>
            <person name="Li C."/>
            <person name="Du R."/>
            <person name="Wang X."/>
            <person name="Sun T."/>
            <person name="Guo L."/>
            <person name="Liang H."/>
            <person name="Lu P."/>
            <person name="Wu Y."/>
            <person name="Zhang Z."/>
            <person name="Ro D.K."/>
            <person name="Shang Y."/>
            <person name="Huang S."/>
            <person name="Yan J."/>
        </authorList>
    </citation>
    <scope>NUCLEOTIDE SEQUENCE [LARGE SCALE GENOMIC DNA]</scope>
    <source>
        <strain evidence="1">Ta-2019</strain>
    </source>
</reference>
<dbReference type="Pfam" id="PF05994">
    <property type="entry name" value="FragX_IP"/>
    <property type="match status" value="1"/>
</dbReference>
<gene>
    <name evidence="1" type="ORF">KI387_006595</name>
</gene>
<keyword evidence="2" id="KW-1185">Reference proteome</keyword>
<organism evidence="1 2">
    <name type="scientific">Taxus chinensis</name>
    <name type="common">Chinese yew</name>
    <name type="synonym">Taxus wallichiana var. chinensis</name>
    <dbReference type="NCBI Taxonomy" id="29808"/>
    <lineage>
        <taxon>Eukaryota</taxon>
        <taxon>Viridiplantae</taxon>
        <taxon>Streptophyta</taxon>
        <taxon>Embryophyta</taxon>
        <taxon>Tracheophyta</taxon>
        <taxon>Spermatophyta</taxon>
        <taxon>Pinopsida</taxon>
        <taxon>Pinidae</taxon>
        <taxon>Conifers II</taxon>
        <taxon>Cupressales</taxon>
        <taxon>Taxaceae</taxon>
        <taxon>Taxus</taxon>
    </lineage>
</organism>
<feature type="non-terminal residue" evidence="1">
    <location>
        <position position="1"/>
    </location>
</feature>
<evidence type="ECO:0000313" key="1">
    <source>
        <dbReference type="EMBL" id="KAH9326417.1"/>
    </source>
</evidence>
<evidence type="ECO:0000313" key="2">
    <source>
        <dbReference type="Proteomes" id="UP000824469"/>
    </source>
</evidence>
<sequence length="50" mass="5834">ILAEMQNDFLPNFIFCNTTQRYVRPSKVFQRPIQRPPVPHSKSSFYCGSS</sequence>
<accession>A0AA38GQE7</accession>
<protein>
    <submittedName>
        <fullName evidence="1">Uncharacterized protein</fullName>
    </submittedName>
</protein>
<comment type="caution">
    <text evidence="1">The sequence shown here is derived from an EMBL/GenBank/DDBJ whole genome shotgun (WGS) entry which is preliminary data.</text>
</comment>
<dbReference type="AlphaFoldDB" id="A0AA38GQE7"/>
<dbReference type="OMA" id="NTTQRYV"/>